<dbReference type="EMBL" id="BARU01039493">
    <property type="protein sequence ID" value="GAH81715.1"/>
    <property type="molecule type" value="Genomic_DNA"/>
</dbReference>
<name>X1JJP3_9ZZZZ</name>
<reference evidence="2" key="1">
    <citation type="journal article" date="2014" name="Front. Microbiol.">
        <title>High frequency of phylogenetically diverse reductive dehalogenase-homologous genes in deep subseafloor sedimentary metagenomes.</title>
        <authorList>
            <person name="Kawai M."/>
            <person name="Futagami T."/>
            <person name="Toyoda A."/>
            <person name="Takaki Y."/>
            <person name="Nishi S."/>
            <person name="Hori S."/>
            <person name="Arai W."/>
            <person name="Tsubouchi T."/>
            <person name="Morono Y."/>
            <person name="Uchiyama I."/>
            <person name="Ito T."/>
            <person name="Fujiyama A."/>
            <person name="Inagaki F."/>
            <person name="Takami H."/>
        </authorList>
    </citation>
    <scope>NUCLEOTIDE SEQUENCE</scope>
    <source>
        <strain evidence="2">Expedition CK06-06</strain>
    </source>
</reference>
<comment type="caution">
    <text evidence="2">The sequence shown here is derived from an EMBL/GenBank/DDBJ whole genome shotgun (WGS) entry which is preliminary data.</text>
</comment>
<proteinExistence type="predicted"/>
<organism evidence="2">
    <name type="scientific">marine sediment metagenome</name>
    <dbReference type="NCBI Taxonomy" id="412755"/>
    <lineage>
        <taxon>unclassified sequences</taxon>
        <taxon>metagenomes</taxon>
        <taxon>ecological metagenomes</taxon>
    </lineage>
</organism>
<evidence type="ECO:0000256" key="1">
    <source>
        <dbReference type="SAM" id="MobiDB-lite"/>
    </source>
</evidence>
<sequence length="53" mass="5934">ISKREVIKANINPAQKGDEGPNWNFKYPPREGPIEPIKPVQVPINPITNPLDC</sequence>
<evidence type="ECO:0000313" key="2">
    <source>
        <dbReference type="EMBL" id="GAH81715.1"/>
    </source>
</evidence>
<feature type="non-terminal residue" evidence="2">
    <location>
        <position position="1"/>
    </location>
</feature>
<feature type="region of interest" description="Disordered" evidence="1">
    <location>
        <begin position="1"/>
        <end position="41"/>
    </location>
</feature>
<protein>
    <submittedName>
        <fullName evidence="2">Uncharacterized protein</fullName>
    </submittedName>
</protein>
<gene>
    <name evidence="2" type="ORF">S03H2_61206</name>
</gene>
<dbReference type="AlphaFoldDB" id="X1JJP3"/>
<accession>X1JJP3</accession>